<organism evidence="2 3">
    <name type="scientific">Rhizobium wuzhouense</name>
    <dbReference type="NCBI Taxonomy" id="1986026"/>
    <lineage>
        <taxon>Bacteria</taxon>
        <taxon>Pseudomonadati</taxon>
        <taxon>Pseudomonadota</taxon>
        <taxon>Alphaproteobacteria</taxon>
        <taxon>Hyphomicrobiales</taxon>
        <taxon>Rhizobiaceae</taxon>
        <taxon>Rhizobium/Agrobacterium group</taxon>
        <taxon>Rhizobium</taxon>
    </lineage>
</organism>
<proteinExistence type="predicted"/>
<sequence>MPRGRAESAIEDGYQDAFIAGWTPEENPQAGDSPIAHRQAACAPSTTRKHSADWQFMTEMRQICTPKIFPFTVTILQDLGVTTSIVWARFSPQKRQGVQIFAILAVKSWEDQILGALCRSPLIGEGSRDTWNKVF</sequence>
<keyword evidence="3" id="KW-1185">Reference proteome</keyword>
<dbReference type="EMBL" id="QJRY01000008">
    <property type="protein sequence ID" value="PYB70699.1"/>
    <property type="molecule type" value="Genomic_DNA"/>
</dbReference>
<reference evidence="2 3" key="1">
    <citation type="submission" date="2018-06" db="EMBL/GenBank/DDBJ databases">
        <title>Rhizobium wuzhouense sp. nov., isolated from roots of Oryza officinalis.</title>
        <authorList>
            <person name="Yuan T."/>
        </authorList>
    </citation>
    <scope>NUCLEOTIDE SEQUENCE [LARGE SCALE GENOMIC DNA]</scope>
    <source>
        <strain evidence="2 3">W44</strain>
    </source>
</reference>
<dbReference type="Proteomes" id="UP000247536">
    <property type="component" value="Unassembled WGS sequence"/>
</dbReference>
<evidence type="ECO:0000313" key="2">
    <source>
        <dbReference type="EMBL" id="PYB70699.1"/>
    </source>
</evidence>
<evidence type="ECO:0000256" key="1">
    <source>
        <dbReference type="SAM" id="MobiDB-lite"/>
    </source>
</evidence>
<name>A0ABX5NLP2_9HYPH</name>
<evidence type="ECO:0000313" key="3">
    <source>
        <dbReference type="Proteomes" id="UP000247536"/>
    </source>
</evidence>
<feature type="region of interest" description="Disordered" evidence="1">
    <location>
        <begin position="23"/>
        <end position="44"/>
    </location>
</feature>
<comment type="caution">
    <text evidence="2">The sequence shown here is derived from an EMBL/GenBank/DDBJ whole genome shotgun (WGS) entry which is preliminary data.</text>
</comment>
<accession>A0ABX5NLP2</accession>
<gene>
    <name evidence="2" type="ORF">DMY87_19680</name>
</gene>
<protein>
    <submittedName>
        <fullName evidence="2">Uncharacterized protein</fullName>
    </submittedName>
</protein>